<accession>Q9LZ36</accession>
<dbReference type="GO" id="GO:0016787">
    <property type="term" value="F:hydrolase activity"/>
    <property type="evidence" value="ECO:0007669"/>
    <property type="project" value="UniProtKB-KW"/>
</dbReference>
<evidence type="ECO:0000259" key="3">
    <source>
        <dbReference type="PROSITE" id="PS00028"/>
    </source>
</evidence>
<dbReference type="eggNOG" id="KOG1887">
    <property type="taxonomic scope" value="Eukaryota"/>
</dbReference>
<name>Q9LZ36_ARATH</name>
<dbReference type="GeneID" id="831187"/>
<dbReference type="ExpressionAtlas" id="Q9LZ36">
    <property type="expression patterns" value="baseline and differential"/>
</dbReference>
<evidence type="ECO:0000313" key="7">
    <source>
        <dbReference type="Proteomes" id="UP000006548"/>
    </source>
</evidence>
<dbReference type="PANTHER" id="PTHR22975:SF20">
    <property type="entry name" value="UBIQUITIN CARBOXYL-TERMINAL HYDROLASE-RELATED PROTEIN-RELATED"/>
    <property type="match status" value="1"/>
</dbReference>
<feature type="domain" description="C2H2-type" evidence="3">
    <location>
        <begin position="216"/>
        <end position="237"/>
    </location>
</feature>
<reference evidence="6" key="2">
    <citation type="submission" date="2000-04" db="EMBL/GenBank/DDBJ databases">
        <authorList>
            <person name="Bevan M."/>
            <person name="Hilbert H."/>
            <person name="Braun M."/>
            <person name="Holzer E."/>
            <person name="Brandt A."/>
            <person name="Duesterhoeft A."/>
            <person name="Bancroft I."/>
            <person name="Mewes H.W."/>
            <person name="Rudd S."/>
            <person name="Lemcke K."/>
            <person name="Mayer K.F.X."/>
        </authorList>
    </citation>
    <scope>NUCLEOTIDE SEQUENCE</scope>
</reference>
<protein>
    <submittedName>
        <fullName evidence="5">Ubiquitin carboxyl-terminal hydrolase-like protein, putative (DUF627 and DUF629)</fullName>
    </submittedName>
</protein>
<dbReference type="Pfam" id="PF04780">
    <property type="entry name" value="DUF629"/>
    <property type="match status" value="1"/>
</dbReference>
<reference evidence="5 7" key="1">
    <citation type="journal article" date="2000" name="Nature">
        <title>Sequence and analysis of chromosome 5 of the plant Arabidopsis thaliana.</title>
        <authorList>
            <consortium name="Kazusa DNA Research Institute"/>
            <consortium name="Cold Spring Harbor and Washington University in St Louis Sequencing Consortium"/>
            <consortium name="European Union Arabidopsis Genome Sequencing Consortium"/>
            <person name="Tabata S."/>
            <person name="Kaneko T."/>
            <person name="Nakamura Y."/>
            <person name="Kotani H."/>
            <person name="Kato T."/>
            <person name="Asamizu E."/>
            <person name="Miyajima N."/>
            <person name="Sasamoto S."/>
            <person name="Kimura T."/>
            <person name="Hosouchi T."/>
            <person name="Kawashima K."/>
            <person name="Kohara M."/>
            <person name="Matsumoto M."/>
            <person name="Matsuno A."/>
            <person name="Muraki A."/>
            <person name="Nakayama S."/>
            <person name="Nakazaki N."/>
            <person name="Naruo K."/>
            <person name="Okumura S."/>
            <person name="Shinpo S."/>
            <person name="Takeuchi C."/>
            <person name="Wada T."/>
            <person name="Watanabe A."/>
            <person name="Yamada M."/>
            <person name="Yasuda M."/>
            <person name="Sato S."/>
            <person name="de la Bastide M."/>
            <person name="Huang E."/>
            <person name="Spiegel L."/>
            <person name="Gnoj L."/>
            <person name="O'Shaughnessy A."/>
            <person name="Preston R."/>
            <person name="Habermann K."/>
            <person name="Murray J."/>
            <person name="Johnson D."/>
            <person name="Rohlfing T."/>
            <person name="Nelson J."/>
            <person name="Stoneking T."/>
            <person name="Pepin K."/>
            <person name="Spieth J."/>
            <person name="Sekhon M."/>
            <person name="Armstrong J."/>
            <person name="Becker M."/>
            <person name="Belter E."/>
            <person name="Cordum H."/>
            <person name="Cordes M."/>
            <person name="Courtney L."/>
            <person name="Courtney W."/>
            <person name="Dante M."/>
            <person name="Du H."/>
            <person name="Edwards J."/>
            <person name="Fryman J."/>
            <person name="Haakensen B."/>
            <person name="Lamar E."/>
            <person name="Latreille P."/>
            <person name="Leonard S."/>
            <person name="Meyer R."/>
            <person name="Mulvaney E."/>
            <person name="Ozersky P."/>
            <person name="Riley A."/>
            <person name="Strowmatt C."/>
            <person name="Wagner-McPherson C."/>
            <person name="Wollam A."/>
            <person name="Yoakum M."/>
            <person name="Bell M."/>
            <person name="Dedhia N."/>
            <person name="Parnell L."/>
            <person name="Shah R."/>
            <person name="Rodriguez M."/>
            <person name="See L.H."/>
            <person name="Vil D."/>
            <person name="Baker J."/>
            <person name="Kirchoff K."/>
            <person name="Toth K."/>
            <person name="King L."/>
            <person name="Bahret A."/>
            <person name="Miller B."/>
            <person name="Marra M."/>
            <person name="Martienssen R."/>
            <person name="McCombie W.R."/>
            <person name="Wilson R.K."/>
            <person name="Murphy G."/>
            <person name="Bancroft I."/>
            <person name="Volckaert G."/>
            <person name="Wambutt R."/>
            <person name="Dusterhoft A."/>
            <person name="Stiekema W."/>
            <person name="Pohl T."/>
            <person name="Entian K.D."/>
            <person name="Terryn N."/>
            <person name="Hartley N."/>
            <person name="Bent E."/>
            <person name="Johnson S."/>
            <person name="Langham S.A."/>
            <person name="McCullagh B."/>
            <person name="Robben J."/>
            <person name="Grymonprez B."/>
            <person name="Zimmermann W."/>
            <person name="Ramsperger U."/>
            <person name="Wedler H."/>
            <person name="Balke K."/>
            <person name="Wedler E."/>
            <person name="Peters S."/>
            <person name="van Staveren M."/>
            <person name="Dirkse W."/>
            <person name="Mooijman P."/>
            <person name="Lankhorst R.K."/>
            <person name="Weitzenegger T."/>
            <person name="Bothe G."/>
            <person name="Rose M."/>
            <person name="Hauf J."/>
            <person name="Berneiser S."/>
            <person name="Hempel S."/>
            <person name="Feldpausch M."/>
            <person name="Lamberth S."/>
            <person name="Villarroel R."/>
            <person name="Gielen J."/>
            <person name="Ardiles W."/>
            <person name="Bents O."/>
            <person name="Lemcke K."/>
            <person name="Kolesov G."/>
            <person name="Mayer K."/>
            <person name="Rudd S."/>
            <person name="Schoof H."/>
            <person name="Schueller C."/>
            <person name="Zaccaria P."/>
            <person name="Mewes H.W."/>
            <person name="Bevan M."/>
            <person name="Fransz P."/>
        </authorList>
    </citation>
    <scope>NUCLEOTIDE SEQUENCE [LARGE SCALE GENOMIC DNA]</scope>
    <source>
        <strain evidence="7">cv. Columbia</strain>
    </source>
</reference>
<dbReference type="EMBL" id="CP002688">
    <property type="protein sequence ID" value="AED90503.1"/>
    <property type="molecule type" value="Genomic_DNA"/>
</dbReference>
<dbReference type="PANTHER" id="PTHR22975">
    <property type="entry name" value="UBIQUITIN SPECIFIC PROTEINASE"/>
    <property type="match status" value="1"/>
</dbReference>
<reference evidence="5" key="4">
    <citation type="submission" date="2011-02" db="EMBL/GenBank/DDBJ databases">
        <authorList>
            <consortium name="TAIR"/>
            <person name="Swarbreck D."/>
            <person name="Lamesch P."/>
            <person name="Wilks C."/>
            <person name="Huala E."/>
        </authorList>
    </citation>
    <scope>NUCLEOTIDE SEQUENCE</scope>
</reference>
<evidence type="ECO:0000256" key="1">
    <source>
        <dbReference type="ARBA" id="ARBA00022786"/>
    </source>
</evidence>
<sequence>MEKKEEKFSSVARGLGNYVDALKMINDFSSSAEREESEEFDHLEGEILEYLGKKSTNPALKFTFLLGSVSSFSKLERFPLYAAFSLLNLVREYKSVVYNKMASIYTQKALHFLKPIDRFLAERLTLETLEARIDKGPVPEMPVGSPLIRIRLVPDTEDYERQKSYWLGLDDEGSNFWKVPISEFKTYVEAKTGAVKDLEIVLKYVKKNLKWIAWICRTCSKKFSTRQACHDHLEQEHATGLIPSQRMHMPQRISEDWADKVSSVRDWKPVDAVAAVQMIKDQSAHVKSFVYQDGWCNDWPLATDQVIARSQLLKEIRSLLVTFIQHKVLSDSFRERVVYSLVLKLGISKQKLKDCRLLETPQSICFLECDELNRILVFLRKIKSKRDDGTNLVCQAVDGFLQSSLFRGKISVDLQFSFLLLDKQLLLGELKHYDDEGKLQFLVPSDYYGKVRSRGDAILTWLHDNVNVSQEEDGFVFPKPPDANNYGIWLAVLRAIHLTVSLLVAKIARKKQLVEDSNALHEAQILCQQKKKEKDETKQVLATLLPETSPEFYVAHIDILSKLTDDDDILASIGNLFSGVLEEVAETDSSILLIEKSRIALLGELNQLAFFDYRSYVARHLKKFLLTKL</sequence>
<dbReference type="Pfam" id="PF04781">
    <property type="entry name" value="DUF627"/>
    <property type="match status" value="1"/>
</dbReference>
<dbReference type="TAIR" id="AT5G02660"/>
<dbReference type="InterPro" id="IPR052398">
    <property type="entry name" value="Ubiquitin_hydrolase_53/54"/>
</dbReference>
<evidence type="ECO:0000313" key="6">
    <source>
        <dbReference type="EMBL" id="CAB86003.1"/>
    </source>
</evidence>
<evidence type="ECO:0000256" key="2">
    <source>
        <dbReference type="ARBA" id="ARBA00022801"/>
    </source>
</evidence>
<dbReference type="AlphaFoldDB" id="Q9LZ36"/>
<dbReference type="InterPro" id="IPR006866">
    <property type="entry name" value="DUF627_N"/>
</dbReference>
<dbReference type="Proteomes" id="UP000006548">
    <property type="component" value="Chromosome 5"/>
</dbReference>
<keyword evidence="2 5" id="KW-0378">Hydrolase</keyword>
<gene>
    <name evidence="4 5" type="ordered locus">At5g02660</name>
    <name evidence="5" type="ORF">T22P11.250</name>
    <name evidence="6" type="ORF">T22P11_250</name>
</gene>
<dbReference type="HOGENOM" id="CLU_386043_0_0_1"/>
<proteinExistence type="predicted"/>
<dbReference type="PROSITE" id="PS00028">
    <property type="entry name" value="ZINC_FINGER_C2H2_1"/>
    <property type="match status" value="1"/>
</dbReference>
<dbReference type="PIR" id="T48287">
    <property type="entry name" value="T48287"/>
</dbReference>
<dbReference type="Araport" id="AT5G02660"/>
<keyword evidence="1" id="KW-0833">Ubl conjugation pathway</keyword>
<dbReference type="PaxDb" id="3702-AT5G02660.1"/>
<dbReference type="EMBL" id="AL162971">
    <property type="protein sequence ID" value="CAB86003.1"/>
    <property type="molecule type" value="Genomic_DNA"/>
</dbReference>
<dbReference type="InterPro" id="IPR006865">
    <property type="entry name" value="DUF629"/>
</dbReference>
<dbReference type="KEGG" id="ath:AT5G02660"/>
<dbReference type="GO" id="GO:0005739">
    <property type="term" value="C:mitochondrion"/>
    <property type="evidence" value="ECO:0007005"/>
    <property type="project" value="TAIR"/>
</dbReference>
<evidence type="ECO:0000313" key="4">
    <source>
        <dbReference type="Araport" id="AT5G02660"/>
    </source>
</evidence>
<reference evidence="5" key="5">
    <citation type="submission" date="2016-05" db="EMBL/GenBank/DDBJ databases">
        <authorList>
            <person name="Krishnakumar V."/>
            <person name="Cheng C.-Y."/>
            <person name="Chan A.P."/>
            <person name="Schobel S."/>
            <person name="Kim M."/>
            <person name="Ferlanti E.S."/>
            <person name="Belyaeva I."/>
            <person name="Rosen B.D."/>
            <person name="Micklem G."/>
            <person name="Miller J.R."/>
            <person name="Vaughn M."/>
            <person name="Town C.D."/>
        </authorList>
    </citation>
    <scope>NUCLEOTIDE SEQUENCE</scope>
</reference>
<reference evidence="7" key="6">
    <citation type="journal article" date="2017" name="Plant J.">
        <title>Araport11: a complete reannotation of the Arabidopsis thaliana reference genome.</title>
        <authorList>
            <person name="Cheng C.Y."/>
            <person name="Krishnakumar V."/>
            <person name="Chan A.P."/>
            <person name="Thibaud-Nissen F."/>
            <person name="Schobel S."/>
            <person name="Town C.D."/>
        </authorList>
    </citation>
    <scope>GENOME REANNOTATION</scope>
    <source>
        <strain evidence="7">cv. Columbia</strain>
    </source>
</reference>
<reference evidence="6" key="3">
    <citation type="submission" date="2000-04" db="EMBL/GenBank/DDBJ databases">
        <authorList>
            <person name="EU Arabidopsis sequencing project"/>
        </authorList>
    </citation>
    <scope>NUCLEOTIDE SEQUENCE</scope>
</reference>
<evidence type="ECO:0000313" key="5">
    <source>
        <dbReference type="EMBL" id="AED90503.1"/>
    </source>
</evidence>
<keyword evidence="7" id="KW-1185">Reference proteome</keyword>
<dbReference type="InterPro" id="IPR013087">
    <property type="entry name" value="Znf_C2H2_type"/>
</dbReference>
<organism evidence="6">
    <name type="scientific">Arabidopsis thaliana</name>
    <name type="common">Mouse-ear cress</name>
    <dbReference type="NCBI Taxonomy" id="3702"/>
    <lineage>
        <taxon>Eukaryota</taxon>
        <taxon>Viridiplantae</taxon>
        <taxon>Streptophyta</taxon>
        <taxon>Embryophyta</taxon>
        <taxon>Tracheophyta</taxon>
        <taxon>Spermatophyta</taxon>
        <taxon>Magnoliopsida</taxon>
        <taxon>eudicotyledons</taxon>
        <taxon>Gunneridae</taxon>
        <taxon>Pentapetalae</taxon>
        <taxon>rosids</taxon>
        <taxon>malvids</taxon>
        <taxon>Brassicales</taxon>
        <taxon>Brassicaceae</taxon>
        <taxon>Camelineae</taxon>
        <taxon>Arabidopsis</taxon>
    </lineage>
</organism>